<evidence type="ECO:0000313" key="4">
    <source>
        <dbReference type="Proteomes" id="UP001216253"/>
    </source>
</evidence>
<dbReference type="EMBL" id="JARESE010000033">
    <property type="protein sequence ID" value="MDE8652278.1"/>
    <property type="molecule type" value="Genomic_DNA"/>
</dbReference>
<evidence type="ECO:0000256" key="2">
    <source>
        <dbReference type="SAM" id="Phobius"/>
    </source>
</evidence>
<organism evidence="3 4">
    <name type="scientific">Novosphingobium album</name>
    <name type="common">ex Liu et al. 2023</name>
    <dbReference type="NCBI Taxonomy" id="3031130"/>
    <lineage>
        <taxon>Bacteria</taxon>
        <taxon>Pseudomonadati</taxon>
        <taxon>Pseudomonadota</taxon>
        <taxon>Alphaproteobacteria</taxon>
        <taxon>Sphingomonadales</taxon>
        <taxon>Sphingomonadaceae</taxon>
        <taxon>Novosphingobium</taxon>
    </lineage>
</organism>
<name>A0ABT5WQI6_9SPHN</name>
<gene>
    <name evidence="3" type="ORF">PYV00_11205</name>
</gene>
<evidence type="ECO:0008006" key="5">
    <source>
        <dbReference type="Google" id="ProtNLM"/>
    </source>
</evidence>
<keyword evidence="2" id="KW-0812">Transmembrane</keyword>
<feature type="transmembrane region" description="Helical" evidence="2">
    <location>
        <begin position="242"/>
        <end position="258"/>
    </location>
</feature>
<sequence length="461" mass="50585">MIMLFVMLAALAFSSISALLGRSKPMLYTSVMLLVLNDFILVPVRGTIPSALLLAFSSWPDLFVLVGFIAYAIWFGHSPRIPEMPTWFWRLVAIMVFITLQGIVFGLMRGSLFGVIANARTYVLPLFLPLALYANGAFQGREPIRMLMVIFTLAIAMAAYSAYLSITFNGDPASIWYFDFIFNTKVSGGLADRFVTYQVVRGGHLRAAGFLISAVDYSIFCGLILVPALCGALFFRSLKYRIYSFVAVIACVVGTELSRTRVAYSIFAVSMGMLCLYRLLGIRKAAQQVLISITLVVMFLGLVAVAPSLFDASVNGRIGQFLETLVTFRPQGWGFGATTNLATNFKDSMYLSSIGALGASALLFWYVLFTVHRKAAQSLMASRPRTDDYALRMGAVMAMASAWFAFGVHYFIGGSGCAMLFLLLFAAIRDPERRPARTTKIGRSLPDTVKSANSEPLRAAS</sequence>
<evidence type="ECO:0000256" key="1">
    <source>
        <dbReference type="SAM" id="MobiDB-lite"/>
    </source>
</evidence>
<feature type="transmembrane region" description="Helical" evidence="2">
    <location>
        <begin position="389"/>
        <end position="406"/>
    </location>
</feature>
<feature type="transmembrane region" description="Helical" evidence="2">
    <location>
        <begin position="87"/>
        <end position="107"/>
    </location>
</feature>
<keyword evidence="2" id="KW-1133">Transmembrane helix</keyword>
<feature type="transmembrane region" description="Helical" evidence="2">
    <location>
        <begin position="264"/>
        <end position="282"/>
    </location>
</feature>
<feature type="transmembrane region" description="Helical" evidence="2">
    <location>
        <begin position="51"/>
        <end position="75"/>
    </location>
</feature>
<comment type="caution">
    <text evidence="3">The sequence shown here is derived from an EMBL/GenBank/DDBJ whole genome shotgun (WGS) entry which is preliminary data.</text>
</comment>
<feature type="transmembrane region" description="Helical" evidence="2">
    <location>
        <begin position="113"/>
        <end position="134"/>
    </location>
</feature>
<evidence type="ECO:0000313" key="3">
    <source>
        <dbReference type="EMBL" id="MDE8652278.1"/>
    </source>
</evidence>
<keyword evidence="4" id="KW-1185">Reference proteome</keyword>
<protein>
    <recommendedName>
        <fullName evidence="5">O-antigen ligase domain-containing protein</fullName>
    </recommendedName>
</protein>
<dbReference type="RefSeq" id="WP_275228361.1">
    <property type="nucleotide sequence ID" value="NZ_JARESE010000033.1"/>
</dbReference>
<feature type="transmembrane region" description="Helical" evidence="2">
    <location>
        <begin position="349"/>
        <end position="368"/>
    </location>
</feature>
<feature type="transmembrane region" description="Helical" evidence="2">
    <location>
        <begin position="146"/>
        <end position="166"/>
    </location>
</feature>
<proteinExistence type="predicted"/>
<feature type="transmembrane region" description="Helical" evidence="2">
    <location>
        <begin position="217"/>
        <end position="235"/>
    </location>
</feature>
<accession>A0ABT5WQI6</accession>
<feature type="transmembrane region" description="Helical" evidence="2">
    <location>
        <begin position="412"/>
        <end position="428"/>
    </location>
</feature>
<reference evidence="3 4" key="1">
    <citation type="submission" date="2023-03" db="EMBL/GenBank/DDBJ databases">
        <title>NovoSphingobium album sp. nov. isolated from polycyclic aromatic hydrocarbons- and heavy-metal polluted soil.</title>
        <authorList>
            <person name="Liu Z."/>
            <person name="Wang K."/>
        </authorList>
    </citation>
    <scope>NUCLEOTIDE SEQUENCE [LARGE SCALE GENOMIC DNA]</scope>
    <source>
        <strain evidence="3 4">H3SJ31-1</strain>
    </source>
</reference>
<feature type="region of interest" description="Disordered" evidence="1">
    <location>
        <begin position="437"/>
        <end position="461"/>
    </location>
</feature>
<dbReference type="Proteomes" id="UP001216253">
    <property type="component" value="Unassembled WGS sequence"/>
</dbReference>
<keyword evidence="2" id="KW-0472">Membrane</keyword>
<feature type="transmembrane region" description="Helical" evidence="2">
    <location>
        <begin position="289"/>
        <end position="310"/>
    </location>
</feature>